<name>A0A1D9PNU9_BACVE</name>
<evidence type="ECO:0000313" key="9">
    <source>
        <dbReference type="EMBL" id="QOY27395.1"/>
    </source>
</evidence>
<evidence type="ECO:0000256" key="8">
    <source>
        <dbReference type="RuleBase" id="RU363032"/>
    </source>
</evidence>
<dbReference type="Pfam" id="PF00528">
    <property type="entry name" value="BPD_transp_1"/>
    <property type="match status" value="1"/>
</dbReference>
<evidence type="ECO:0000256" key="1">
    <source>
        <dbReference type="ARBA" id="ARBA00004651"/>
    </source>
</evidence>
<dbReference type="CDD" id="cd06261">
    <property type="entry name" value="TM_PBP2"/>
    <property type="match status" value="1"/>
</dbReference>
<dbReference type="PANTHER" id="PTHR30177">
    <property type="entry name" value="GLYCINE BETAINE/L-PROLINE TRANSPORT SYSTEM PERMEASE PROTEIN PROW"/>
    <property type="match status" value="1"/>
</dbReference>
<feature type="transmembrane region" description="Helical" evidence="8">
    <location>
        <begin position="182"/>
        <end position="205"/>
    </location>
</feature>
<dbReference type="GO" id="GO:0031460">
    <property type="term" value="P:glycine betaine transport"/>
    <property type="evidence" value="ECO:0007669"/>
    <property type="project" value="TreeGrafter"/>
</dbReference>
<feature type="transmembrane region" description="Helical" evidence="8">
    <location>
        <begin position="82"/>
        <end position="100"/>
    </location>
</feature>
<keyword evidence="3 8" id="KW-0813">Transport</keyword>
<dbReference type="GO" id="GO:0006865">
    <property type="term" value="P:amino acid transport"/>
    <property type="evidence" value="ECO:0007669"/>
    <property type="project" value="UniProtKB-KW"/>
</dbReference>
<gene>
    <name evidence="9" type="primary">opuCD_2</name>
    <name evidence="9" type="ORF">BACVE_002407</name>
</gene>
<evidence type="ECO:0000256" key="3">
    <source>
        <dbReference type="ARBA" id="ARBA00022448"/>
    </source>
</evidence>
<dbReference type="InterPro" id="IPR000515">
    <property type="entry name" value="MetI-like"/>
</dbReference>
<dbReference type="GO" id="GO:0055085">
    <property type="term" value="P:transmembrane transport"/>
    <property type="evidence" value="ECO:0007669"/>
    <property type="project" value="InterPro"/>
</dbReference>
<keyword evidence="6 8" id="KW-1133">Transmembrane helix</keyword>
<dbReference type="SUPFAM" id="SSF161098">
    <property type="entry name" value="MetI-like"/>
    <property type="match status" value="1"/>
</dbReference>
<feature type="transmembrane region" description="Helical" evidence="8">
    <location>
        <begin position="136"/>
        <end position="162"/>
    </location>
</feature>
<dbReference type="AlphaFoldDB" id="A0A1D9PNU9"/>
<evidence type="ECO:0000256" key="6">
    <source>
        <dbReference type="ARBA" id="ARBA00022989"/>
    </source>
</evidence>
<evidence type="ECO:0000256" key="7">
    <source>
        <dbReference type="ARBA" id="ARBA00023136"/>
    </source>
</evidence>
<sequence>MDTMKELFTYYAQNGSYVLYECWRHFLMSAYGVVFAAVFAIPAGIVTARHGRLSGWVFAVANVIQTVPALAMLAVLMLVMGLGANTVITALFLYSLLPILRNTHTGIINIEHAYLESGKAMGMTKYQILRMVELPLALSVIMAGLRTALVIAIGITAIGTFVGAGGLGDMIVRGSNATNGTAIILAGAIPTALMAVAADLLMAWLERALSPVKKQKRKLIVRSAS</sequence>
<feature type="transmembrane region" description="Helical" evidence="8">
    <location>
        <begin position="26"/>
        <end position="46"/>
    </location>
</feature>
<dbReference type="InterPro" id="IPR035906">
    <property type="entry name" value="MetI-like_sf"/>
</dbReference>
<dbReference type="PANTHER" id="PTHR30177:SF4">
    <property type="entry name" value="OSMOPROTECTANT IMPORT PERMEASE PROTEIN OSMW"/>
    <property type="match status" value="1"/>
</dbReference>
<dbReference type="STRING" id="1449088.AJ82_17530"/>
<protein>
    <submittedName>
        <fullName evidence="9">Glycine betaine/carnitine/choline transport system permease protein OpuCD</fullName>
    </submittedName>
</protein>
<dbReference type="FunFam" id="1.10.3720.10:FF:000001">
    <property type="entry name" value="Glycine betaine ABC transporter, permease"/>
    <property type="match status" value="1"/>
</dbReference>
<dbReference type="KEGG" id="bmp:NG74_03270"/>
<organism evidence="9 10">
    <name type="scientific">Bacillus velezensis</name>
    <dbReference type="NCBI Taxonomy" id="492670"/>
    <lineage>
        <taxon>Bacteria</taxon>
        <taxon>Bacillati</taxon>
        <taxon>Bacillota</taxon>
        <taxon>Bacilli</taxon>
        <taxon>Bacillales</taxon>
        <taxon>Bacillaceae</taxon>
        <taxon>Bacillus</taxon>
        <taxon>Bacillus amyloliquefaciens group</taxon>
    </lineage>
</organism>
<feature type="transmembrane region" description="Helical" evidence="8">
    <location>
        <begin position="53"/>
        <end position="76"/>
    </location>
</feature>
<dbReference type="RefSeq" id="WP_021494139.1">
    <property type="nucleotide sequence ID" value="NZ_AP024501.1"/>
</dbReference>
<comment type="similarity">
    <text evidence="2">Belongs to the binding-protein-dependent transport system permease family. CysTW subfamily.</text>
</comment>
<evidence type="ECO:0000256" key="2">
    <source>
        <dbReference type="ARBA" id="ARBA00007069"/>
    </source>
</evidence>
<dbReference type="Gene3D" id="1.10.3720.10">
    <property type="entry name" value="MetI-like"/>
    <property type="match status" value="1"/>
</dbReference>
<keyword evidence="7 8" id="KW-0472">Membrane</keyword>
<dbReference type="Proteomes" id="UP000587477">
    <property type="component" value="Chromosome"/>
</dbReference>
<dbReference type="GO" id="GO:0005886">
    <property type="term" value="C:plasma membrane"/>
    <property type="evidence" value="ECO:0007669"/>
    <property type="project" value="UniProtKB-SubCell"/>
</dbReference>
<keyword evidence="4 8" id="KW-0812">Transmembrane</keyword>
<dbReference type="EMBL" id="CP063687">
    <property type="protein sequence ID" value="QOY27395.1"/>
    <property type="molecule type" value="Genomic_DNA"/>
</dbReference>
<dbReference type="PROSITE" id="PS50928">
    <property type="entry name" value="ABC_TM1"/>
    <property type="match status" value="1"/>
</dbReference>
<accession>A0A1D9PNU9</accession>
<dbReference type="InterPro" id="IPR051204">
    <property type="entry name" value="ABC_transp_perm/SBD"/>
</dbReference>
<reference evidence="10" key="1">
    <citation type="submission" date="2020-10" db="EMBL/GenBank/DDBJ databases">
        <title>Complete genome sequence of Bacillus velezensis NST6.</title>
        <authorList>
            <person name="Choi J."/>
        </authorList>
    </citation>
    <scope>NUCLEOTIDE SEQUENCE [LARGE SCALE GENOMIC DNA]</scope>
    <source>
        <strain evidence="10">NST6</strain>
    </source>
</reference>
<comment type="subcellular location">
    <subcellularLocation>
        <location evidence="1 8">Cell membrane</location>
        <topology evidence="1 8">Multi-pass membrane protein</topology>
    </subcellularLocation>
</comment>
<evidence type="ECO:0000256" key="4">
    <source>
        <dbReference type="ARBA" id="ARBA00022692"/>
    </source>
</evidence>
<proteinExistence type="inferred from homology"/>
<accession>A0A2D3DS27</accession>
<evidence type="ECO:0000256" key="5">
    <source>
        <dbReference type="ARBA" id="ARBA00022970"/>
    </source>
</evidence>
<evidence type="ECO:0000313" key="10">
    <source>
        <dbReference type="Proteomes" id="UP000587477"/>
    </source>
</evidence>
<keyword evidence="5" id="KW-0029">Amino-acid transport</keyword>